<keyword evidence="2" id="KW-0547">Nucleotide-binding</keyword>
<dbReference type="GO" id="GO:0005524">
    <property type="term" value="F:ATP binding"/>
    <property type="evidence" value="ECO:0007669"/>
    <property type="project" value="UniProtKB-KW"/>
</dbReference>
<dbReference type="PANTHER" id="PTHR33463:SF198">
    <property type="entry name" value="RPP4C3"/>
    <property type="match status" value="1"/>
</dbReference>
<dbReference type="Gene3D" id="3.80.10.10">
    <property type="entry name" value="Ribonuclease Inhibitor"/>
    <property type="match status" value="1"/>
</dbReference>
<dbReference type="PANTHER" id="PTHR33463">
    <property type="entry name" value="NB-ARC DOMAIN-CONTAINING PROTEIN-RELATED"/>
    <property type="match status" value="1"/>
</dbReference>
<sequence length="762" mass="85786">MASVTKNPDLKKIQGEIADQLGLDLRGETELGRAYHLKEYLRKKKKILVILDDFWARLDLDALGIPLENKKSEASSTGEEQMQLKILFTSRDLDVLSCDMGADEKIPVGILEDEEAWTLLKKIVGGEVEKSELLPMATEIVGKCAGLPLAVETVAKALKGKDASAWRDAVLQLKRPCQESFTGIPANVYSAIELSYNHLEGEELRQTFLLCCLLGHNSSIKDLLSYGIGLGLFPNVKTTGEARDRVLTLVSNLKSSSSLLLDGHSNDWFDMHDIVRDVAISIALRSQHWLSIAAEDHIPKGGSDFKWISLQKANTSELPDQLECPKLILFYLDSKDPSMKIPENFFRGTQELRVLDFTHMCFLSLPSSICFLKNLHTLHVNGGVLEDMAIIGKLASLEVLSLLQSDIVEVPTAIGQLTQLKLLDLSDCTKLKIIRPHVLASLSKLEELYLRNSFDHWDDGEGGNQRNASLAELKDLHNLAALDVHVRDVQQIPKVGLLFERLKRYKIFIGEVWNLRGSSFKSSKILKLELNTSISYSHSIFVLLKKAEELHIEVLKGFKNVVHDLEAAGFQELKYLHVKNAPEVEHIVNSSVVSVFPFLEELFLQNLDNLVKICHRRFRGTCFGRLSIITVKSCNQLKNLFTFSIARQLHKLKEIRVMKCNNMTQIVGEELPGVMEIAEASETLKLSELRSLQLQYLPKFLCHGNEETSDPSSNSAPLFGEKVFKFSFIQYIGVHKKLNRVIRRNLVKIYYALSKESMKITT</sequence>
<dbReference type="InterPro" id="IPR050905">
    <property type="entry name" value="Plant_NBS-LRR"/>
</dbReference>
<evidence type="ECO:0000256" key="1">
    <source>
        <dbReference type="ARBA" id="ARBA00008894"/>
    </source>
</evidence>
<comment type="similarity">
    <text evidence="1">Belongs to the disease resistance NB-LRR family.</text>
</comment>
<evidence type="ECO:0000256" key="2">
    <source>
        <dbReference type="ARBA" id="ARBA00022741"/>
    </source>
</evidence>
<dbReference type="InterPro" id="IPR032675">
    <property type="entry name" value="LRR_dom_sf"/>
</dbReference>
<evidence type="ECO:0000256" key="4">
    <source>
        <dbReference type="ARBA" id="ARBA00022840"/>
    </source>
</evidence>
<gene>
    <name evidence="7" type="ORF">SLEP1_g32486</name>
</gene>
<dbReference type="Pfam" id="PF23247">
    <property type="entry name" value="LRR_RPS2"/>
    <property type="match status" value="1"/>
</dbReference>
<comment type="caution">
    <text evidence="7">The sequence shown here is derived from an EMBL/GenBank/DDBJ whole genome shotgun (WGS) entry which is preliminary data.</text>
</comment>
<feature type="domain" description="NB-ARC" evidence="5">
    <location>
        <begin position="3"/>
        <end position="125"/>
    </location>
</feature>
<organism evidence="7 8">
    <name type="scientific">Rubroshorea leprosula</name>
    <dbReference type="NCBI Taxonomy" id="152421"/>
    <lineage>
        <taxon>Eukaryota</taxon>
        <taxon>Viridiplantae</taxon>
        <taxon>Streptophyta</taxon>
        <taxon>Embryophyta</taxon>
        <taxon>Tracheophyta</taxon>
        <taxon>Spermatophyta</taxon>
        <taxon>Magnoliopsida</taxon>
        <taxon>eudicotyledons</taxon>
        <taxon>Gunneridae</taxon>
        <taxon>Pentapetalae</taxon>
        <taxon>rosids</taxon>
        <taxon>malvids</taxon>
        <taxon>Malvales</taxon>
        <taxon>Dipterocarpaceae</taxon>
        <taxon>Rubroshorea</taxon>
    </lineage>
</organism>
<dbReference type="Gene3D" id="1.10.8.430">
    <property type="entry name" value="Helical domain of apoptotic protease-activating factors"/>
    <property type="match status" value="1"/>
</dbReference>
<dbReference type="PRINTS" id="PR00364">
    <property type="entry name" value="DISEASERSIST"/>
</dbReference>
<keyword evidence="4" id="KW-0067">ATP-binding</keyword>
<dbReference type="InterPro" id="IPR057135">
    <property type="entry name" value="At4g27190-like_LRR"/>
</dbReference>
<evidence type="ECO:0000256" key="3">
    <source>
        <dbReference type="ARBA" id="ARBA00022821"/>
    </source>
</evidence>
<protein>
    <recommendedName>
        <fullName evidence="9">NB-ARC domain-containing protein</fullName>
    </recommendedName>
</protein>
<accession>A0AAV5KDG1</accession>
<keyword evidence="8" id="KW-1185">Reference proteome</keyword>
<name>A0AAV5KDG1_9ROSI</name>
<dbReference type="InterPro" id="IPR042197">
    <property type="entry name" value="Apaf_helical"/>
</dbReference>
<dbReference type="SUPFAM" id="SSF52540">
    <property type="entry name" value="P-loop containing nucleoside triphosphate hydrolases"/>
    <property type="match status" value="1"/>
</dbReference>
<dbReference type="Pfam" id="PF00931">
    <property type="entry name" value="NB-ARC"/>
    <property type="match status" value="1"/>
</dbReference>
<dbReference type="AlphaFoldDB" id="A0AAV5KDG1"/>
<dbReference type="Proteomes" id="UP001054252">
    <property type="component" value="Unassembled WGS sequence"/>
</dbReference>
<dbReference type="GO" id="GO:0043531">
    <property type="term" value="F:ADP binding"/>
    <property type="evidence" value="ECO:0007669"/>
    <property type="project" value="InterPro"/>
</dbReference>
<reference evidence="7 8" key="1">
    <citation type="journal article" date="2021" name="Commun. Biol.">
        <title>The genome of Shorea leprosula (Dipterocarpaceae) highlights the ecological relevance of drought in aseasonal tropical rainforests.</title>
        <authorList>
            <person name="Ng K.K.S."/>
            <person name="Kobayashi M.J."/>
            <person name="Fawcett J.A."/>
            <person name="Hatakeyama M."/>
            <person name="Paape T."/>
            <person name="Ng C.H."/>
            <person name="Ang C.C."/>
            <person name="Tnah L.H."/>
            <person name="Lee C.T."/>
            <person name="Nishiyama T."/>
            <person name="Sese J."/>
            <person name="O'Brien M.J."/>
            <person name="Copetti D."/>
            <person name="Mohd Noor M.I."/>
            <person name="Ong R.C."/>
            <person name="Putra M."/>
            <person name="Sireger I.Z."/>
            <person name="Indrioko S."/>
            <person name="Kosugi Y."/>
            <person name="Izuno A."/>
            <person name="Isagi Y."/>
            <person name="Lee S.L."/>
            <person name="Shimizu K.K."/>
        </authorList>
    </citation>
    <scope>NUCLEOTIDE SEQUENCE [LARGE SCALE GENOMIC DNA]</scope>
    <source>
        <strain evidence="7">214</strain>
    </source>
</reference>
<evidence type="ECO:0000259" key="6">
    <source>
        <dbReference type="Pfam" id="PF23247"/>
    </source>
</evidence>
<dbReference type="InterPro" id="IPR027417">
    <property type="entry name" value="P-loop_NTPase"/>
</dbReference>
<evidence type="ECO:0008006" key="9">
    <source>
        <dbReference type="Google" id="ProtNLM"/>
    </source>
</evidence>
<evidence type="ECO:0000313" key="7">
    <source>
        <dbReference type="EMBL" id="GKV22632.1"/>
    </source>
</evidence>
<dbReference type="GO" id="GO:0006952">
    <property type="term" value="P:defense response"/>
    <property type="evidence" value="ECO:0007669"/>
    <property type="project" value="UniProtKB-KW"/>
</dbReference>
<evidence type="ECO:0000313" key="8">
    <source>
        <dbReference type="Proteomes" id="UP001054252"/>
    </source>
</evidence>
<dbReference type="EMBL" id="BPVZ01000060">
    <property type="protein sequence ID" value="GKV22632.1"/>
    <property type="molecule type" value="Genomic_DNA"/>
</dbReference>
<dbReference type="SUPFAM" id="SSF52058">
    <property type="entry name" value="L domain-like"/>
    <property type="match status" value="1"/>
</dbReference>
<feature type="domain" description="Disease resistance protein At4g27190-like leucine-rich repeats" evidence="6">
    <location>
        <begin position="544"/>
        <end position="661"/>
    </location>
</feature>
<proteinExistence type="inferred from homology"/>
<dbReference type="InterPro" id="IPR002182">
    <property type="entry name" value="NB-ARC"/>
</dbReference>
<dbReference type="Gene3D" id="3.40.50.300">
    <property type="entry name" value="P-loop containing nucleotide triphosphate hydrolases"/>
    <property type="match status" value="1"/>
</dbReference>
<evidence type="ECO:0000259" key="5">
    <source>
        <dbReference type="Pfam" id="PF00931"/>
    </source>
</evidence>
<keyword evidence="3" id="KW-0611">Plant defense</keyword>